<evidence type="ECO:0000313" key="4">
    <source>
        <dbReference type="EMBL" id="GAA5342453.1"/>
    </source>
</evidence>
<feature type="domain" description="DUF3320" evidence="2">
    <location>
        <begin position="212"/>
        <end position="258"/>
    </location>
</feature>
<evidence type="ECO:0000313" key="5">
    <source>
        <dbReference type="Proteomes" id="UP001498935"/>
    </source>
</evidence>
<sequence length="382" mass="42481">MSTNAVLGTVVDLLSSRLPAYIESVLNPLLGGVEWPVLLTELDRAKGKIPKTYSATDLQAQLRVMTERLGPFQYPFSDPTRQILTLASELRVTRNRWAHNESSDWFDVFRAADTAFRLFSFIDDSSGRDRAEEIRGRALLELTSALTLPGSEESVRRDAERDAESPDDADPTIVPADSMTHRTNSDTPLLGNDRLPFEPWTVTVIGDRSVLDALPKKWAKERVRALIAEIVDAEGPILDDRLATLVLRSFGMERTAPARKKKIIYQASVSGFHIDKAKFLWPSDIDPENWSEFRPNDGTVDRPFTEISPREVGNAAIEVAAQNGRIARSEFDAQVLATFGRRRRSKAFLKHLEAGYDLAGTSGRLAFDSEVAWNPAGRSGQG</sequence>
<feature type="domain" description="Swt1-like HEPN" evidence="3">
    <location>
        <begin position="11"/>
        <end position="123"/>
    </location>
</feature>
<evidence type="ECO:0000259" key="2">
    <source>
        <dbReference type="Pfam" id="PF11784"/>
    </source>
</evidence>
<feature type="region of interest" description="Disordered" evidence="1">
    <location>
        <begin position="150"/>
        <end position="190"/>
    </location>
</feature>
<dbReference type="Pfam" id="PF18731">
    <property type="entry name" value="HEPN_Swt1"/>
    <property type="match status" value="1"/>
</dbReference>
<dbReference type="Pfam" id="PF11784">
    <property type="entry name" value="DUF3320"/>
    <property type="match status" value="1"/>
</dbReference>
<proteinExistence type="predicted"/>
<keyword evidence="5" id="KW-1185">Reference proteome</keyword>
<comment type="caution">
    <text evidence="4">The sequence shown here is derived from an EMBL/GenBank/DDBJ whole genome shotgun (WGS) entry which is preliminary data.</text>
</comment>
<name>A0ABP9U8P6_9MICO</name>
<gene>
    <name evidence="4" type="ORF">KACC15558_34950</name>
</gene>
<evidence type="ECO:0000256" key="1">
    <source>
        <dbReference type="SAM" id="MobiDB-lite"/>
    </source>
</evidence>
<organism evidence="4 5">
    <name type="scientific">Brevibacterium ammoniilyticum</name>
    <dbReference type="NCBI Taxonomy" id="1046555"/>
    <lineage>
        <taxon>Bacteria</taxon>
        <taxon>Bacillati</taxon>
        <taxon>Actinomycetota</taxon>
        <taxon>Actinomycetes</taxon>
        <taxon>Micrococcales</taxon>
        <taxon>Brevibacteriaceae</taxon>
        <taxon>Brevibacterium</taxon>
    </lineage>
</organism>
<accession>A0ABP9U8P6</accession>
<feature type="compositionally biased region" description="Basic and acidic residues" evidence="1">
    <location>
        <begin position="153"/>
        <end position="164"/>
    </location>
</feature>
<dbReference type="InterPro" id="IPR021754">
    <property type="entry name" value="DUF3320"/>
</dbReference>
<protein>
    <submittedName>
        <fullName evidence="4">Swt1 family HEPN domain-containing protein</fullName>
    </submittedName>
</protein>
<dbReference type="EMBL" id="BAABNP010000029">
    <property type="protein sequence ID" value="GAA5342453.1"/>
    <property type="molecule type" value="Genomic_DNA"/>
</dbReference>
<dbReference type="RefSeq" id="WP_342039153.1">
    <property type="nucleotide sequence ID" value="NZ_BAABBK010000023.1"/>
</dbReference>
<reference evidence="4 5" key="1">
    <citation type="submission" date="2024-02" db="EMBL/GenBank/DDBJ databases">
        <title>Characterization of antibiotic resistant novel bacterial strains and their environmental applications.</title>
        <authorList>
            <person name="Manzoor S."/>
            <person name="Abbas S."/>
            <person name="Arshad M."/>
            <person name="Li W.J."/>
            <person name="Ahmed I."/>
        </authorList>
    </citation>
    <scope>NUCLEOTIDE SEQUENCE [LARGE SCALE GENOMIC DNA]</scope>
    <source>
        <strain evidence="4 5">KACC 15558</strain>
    </source>
</reference>
<dbReference type="Proteomes" id="UP001498935">
    <property type="component" value="Unassembled WGS sequence"/>
</dbReference>
<evidence type="ECO:0000259" key="3">
    <source>
        <dbReference type="Pfam" id="PF18731"/>
    </source>
</evidence>
<dbReference type="InterPro" id="IPR041650">
    <property type="entry name" value="HEPN_Swt1"/>
</dbReference>